<dbReference type="Proteomes" id="UP000018720">
    <property type="component" value="Unassembled WGS sequence"/>
</dbReference>
<sequence>MLIFLFFFSAVSSDIGTFRCVRIAKIYGNTPFDNLFWPLSSLRTPENVN</sequence>
<evidence type="ECO:0000313" key="1">
    <source>
        <dbReference type="EMBL" id="EJZ43531.1"/>
    </source>
</evidence>
<dbReference type="EMBL" id="AHOM02000004">
    <property type="protein sequence ID" value="EJZ43531.1"/>
    <property type="molecule type" value="Genomic_DNA"/>
</dbReference>
<evidence type="ECO:0000313" key="2">
    <source>
        <dbReference type="Proteomes" id="UP000018720"/>
    </source>
</evidence>
<reference evidence="1 2" key="1">
    <citation type="submission" date="2012-08" db="EMBL/GenBank/DDBJ databases">
        <authorList>
            <person name="Harkins D.M."/>
            <person name="Durkin A.S."/>
            <person name="Selengut J.D."/>
            <person name="Sanka R."/>
            <person name="DePew J."/>
            <person name="Purushe J."/>
            <person name="Matthias M.A."/>
            <person name="Vinetz J.M."/>
            <person name="Sutton G.G."/>
            <person name="Nelson W.C."/>
            <person name="Fouts D.E."/>
        </authorList>
    </citation>
    <scope>NUCLEOTIDE SEQUENCE [LARGE SCALE GENOMIC DNA]</scope>
    <source>
        <strain evidence="1 2">MMD4847</strain>
    </source>
</reference>
<comment type="caution">
    <text evidence="1">The sequence shown here is derived from an EMBL/GenBank/DDBJ whole genome shotgun (WGS) entry which is preliminary data.</text>
</comment>
<protein>
    <submittedName>
        <fullName evidence="1">Uncharacterized protein</fullName>
    </submittedName>
</protein>
<gene>
    <name evidence="1" type="ORF">LEP1GSC178_3629</name>
</gene>
<keyword evidence="2" id="KW-1185">Reference proteome</keyword>
<proteinExistence type="predicted"/>
<organism evidence="1 2">
    <name type="scientific">Leptospira licerasiae str. MMD4847</name>
    <dbReference type="NCBI Taxonomy" id="1049971"/>
    <lineage>
        <taxon>Bacteria</taxon>
        <taxon>Pseudomonadati</taxon>
        <taxon>Spirochaetota</taxon>
        <taxon>Spirochaetia</taxon>
        <taxon>Leptospirales</taxon>
        <taxon>Leptospiraceae</taxon>
        <taxon>Leptospira</taxon>
    </lineage>
</organism>
<name>A0ABP2RGB2_9LEPT</name>
<accession>A0ABP2RGB2</accession>